<proteinExistence type="predicted"/>
<dbReference type="PANTHER" id="PTHR36460:SF1">
    <property type="entry name" value="UPF0132 DOMAIN PROTEIN (AFU_ORTHOLOGUE AFUA_3G10255)"/>
    <property type="match status" value="1"/>
</dbReference>
<accession>A0A952DVW5</accession>
<feature type="transmembrane region" description="Helical" evidence="5">
    <location>
        <begin position="12"/>
        <end position="31"/>
    </location>
</feature>
<keyword evidence="2 5" id="KW-0812">Transmembrane</keyword>
<dbReference type="InterPro" id="IPR019109">
    <property type="entry name" value="MamF_MmsF"/>
</dbReference>
<sequence length="107" mass="11755">MSEKAKSAQDDKVLAVVATIPLVGLIMFYAMSDASDFVKHYAKQSTGLFAIWIVSFVIAIVPIVGWLVSCVLSLVVLIGWILLVIKALSGEKYSLPVVSEYLDKYMK</sequence>
<dbReference type="EMBL" id="JACFOF010000013">
    <property type="protein sequence ID" value="MBW7954032.1"/>
    <property type="molecule type" value="Genomic_DNA"/>
</dbReference>
<dbReference type="Proteomes" id="UP000781173">
    <property type="component" value="Unassembled WGS sequence"/>
</dbReference>
<evidence type="ECO:0000256" key="5">
    <source>
        <dbReference type="SAM" id="Phobius"/>
    </source>
</evidence>
<protein>
    <recommendedName>
        <fullName evidence="8">DUF4870 domain-containing protein</fullName>
    </recommendedName>
</protein>
<gene>
    <name evidence="6" type="ORF">H3C67_04560</name>
</gene>
<evidence type="ECO:0000313" key="7">
    <source>
        <dbReference type="Proteomes" id="UP000781173"/>
    </source>
</evidence>
<dbReference type="AlphaFoldDB" id="A0A952DVW5"/>
<comment type="caution">
    <text evidence="6">The sequence shown here is derived from an EMBL/GenBank/DDBJ whole genome shotgun (WGS) entry which is preliminary data.</text>
</comment>
<evidence type="ECO:0000256" key="1">
    <source>
        <dbReference type="ARBA" id="ARBA00004141"/>
    </source>
</evidence>
<dbReference type="GO" id="GO:0016020">
    <property type="term" value="C:membrane"/>
    <property type="evidence" value="ECO:0007669"/>
    <property type="project" value="UniProtKB-SubCell"/>
</dbReference>
<feature type="transmembrane region" description="Helical" evidence="5">
    <location>
        <begin position="51"/>
        <end position="84"/>
    </location>
</feature>
<evidence type="ECO:0000313" key="6">
    <source>
        <dbReference type="EMBL" id="MBW7954032.1"/>
    </source>
</evidence>
<reference evidence="6" key="1">
    <citation type="journal article" date="2022" name="ISME J.">
        <title>A general approach to explore prokaryotic protein glycosylation reveals the unique surface layer modulation of an anammox bacterium.</title>
        <authorList>
            <person name="Pabst M."/>
            <person name="Grouzdev D.S."/>
            <person name="Lawson C.E."/>
            <person name="Kleikamp H.B.C."/>
            <person name="de Ram C."/>
            <person name="Louwen R."/>
            <person name="Lin Y.M."/>
            <person name="Lucker S."/>
            <person name="van Loosdrecht M.C.M."/>
            <person name="Laureni M."/>
        </authorList>
    </citation>
    <scope>NUCLEOTIDE SEQUENCE</scope>
    <source>
        <strain evidence="6">BROCD043</strain>
    </source>
</reference>
<comment type="subcellular location">
    <subcellularLocation>
        <location evidence="1">Membrane</location>
        <topology evidence="1">Multi-pass membrane protein</topology>
    </subcellularLocation>
</comment>
<keyword evidence="3 5" id="KW-1133">Transmembrane helix</keyword>
<keyword evidence="4 5" id="KW-0472">Membrane</keyword>
<organism evidence="6 7">
    <name type="scientific">Candidatus Dojkabacteria bacterium</name>
    <dbReference type="NCBI Taxonomy" id="2099670"/>
    <lineage>
        <taxon>Bacteria</taxon>
        <taxon>Candidatus Dojkabacteria</taxon>
    </lineage>
</organism>
<dbReference type="Pfam" id="PF09685">
    <property type="entry name" value="MamF_MmsF"/>
    <property type="match status" value="1"/>
</dbReference>
<name>A0A952DVW5_9BACT</name>
<evidence type="ECO:0000256" key="4">
    <source>
        <dbReference type="ARBA" id="ARBA00023136"/>
    </source>
</evidence>
<evidence type="ECO:0000256" key="3">
    <source>
        <dbReference type="ARBA" id="ARBA00022989"/>
    </source>
</evidence>
<evidence type="ECO:0000256" key="2">
    <source>
        <dbReference type="ARBA" id="ARBA00022692"/>
    </source>
</evidence>
<evidence type="ECO:0008006" key="8">
    <source>
        <dbReference type="Google" id="ProtNLM"/>
    </source>
</evidence>
<dbReference type="PANTHER" id="PTHR36460">
    <property type="entry name" value="UPF0132 DOMAIN PROTEIN (AFU_ORTHOLOGUE AFUA_3G10255)"/>
    <property type="match status" value="1"/>
</dbReference>